<dbReference type="EMBL" id="BBWV01000001">
    <property type="protein sequence ID" value="GAO42632.1"/>
    <property type="molecule type" value="Genomic_DNA"/>
</dbReference>
<name>A0A0E9MY25_9BACT</name>
<protein>
    <submittedName>
        <fullName evidence="1">Uncharacterized protein</fullName>
    </submittedName>
</protein>
<comment type="caution">
    <text evidence="1">The sequence shown here is derived from an EMBL/GenBank/DDBJ whole genome shotgun (WGS) entry which is preliminary data.</text>
</comment>
<gene>
    <name evidence="1" type="ORF">FPE01S_01_16470</name>
</gene>
<keyword evidence="2" id="KW-1185">Reference proteome</keyword>
<evidence type="ECO:0000313" key="1">
    <source>
        <dbReference type="EMBL" id="GAO42632.1"/>
    </source>
</evidence>
<dbReference type="STRING" id="1220578.FPE01S_01_16470"/>
<evidence type="ECO:0000313" key="2">
    <source>
        <dbReference type="Proteomes" id="UP000033121"/>
    </source>
</evidence>
<dbReference type="AlphaFoldDB" id="A0A0E9MY25"/>
<accession>A0A0E9MY25</accession>
<sequence length="116" mass="12831">MPETYSYFVIRSVKVEGAYSPIPKPPHMKQLLRAVLLSASLTTCNKDDDDKKTECVLNEAAVIGVYSVTSVSYKLTSTSTPVDQLPDAEPCERDNSYHFKSNGVFQLVEDGIQALK</sequence>
<reference evidence="1 2" key="1">
    <citation type="submission" date="2015-04" db="EMBL/GenBank/DDBJ databases">
        <title>Whole genome shotgun sequence of Flavihumibacter petaseus NBRC 106054.</title>
        <authorList>
            <person name="Miyazawa S."/>
            <person name="Hosoyama A."/>
            <person name="Hashimoto M."/>
            <person name="Noguchi M."/>
            <person name="Tsuchikane K."/>
            <person name="Ohji S."/>
            <person name="Yamazoe A."/>
            <person name="Ichikawa N."/>
            <person name="Kimura A."/>
            <person name="Fujita N."/>
        </authorList>
    </citation>
    <scope>NUCLEOTIDE SEQUENCE [LARGE SCALE GENOMIC DNA]</scope>
    <source>
        <strain evidence="1 2">NBRC 106054</strain>
    </source>
</reference>
<proteinExistence type="predicted"/>
<organism evidence="1 2">
    <name type="scientific">Flavihumibacter petaseus NBRC 106054</name>
    <dbReference type="NCBI Taxonomy" id="1220578"/>
    <lineage>
        <taxon>Bacteria</taxon>
        <taxon>Pseudomonadati</taxon>
        <taxon>Bacteroidota</taxon>
        <taxon>Chitinophagia</taxon>
        <taxon>Chitinophagales</taxon>
        <taxon>Chitinophagaceae</taxon>
        <taxon>Flavihumibacter</taxon>
    </lineage>
</organism>
<dbReference type="Proteomes" id="UP000033121">
    <property type="component" value="Unassembled WGS sequence"/>
</dbReference>